<keyword evidence="3" id="KW-1133">Transmembrane helix</keyword>
<organism evidence="4 5">
    <name type="scientific">Mycena citricolor</name>
    <dbReference type="NCBI Taxonomy" id="2018698"/>
    <lineage>
        <taxon>Eukaryota</taxon>
        <taxon>Fungi</taxon>
        <taxon>Dikarya</taxon>
        <taxon>Basidiomycota</taxon>
        <taxon>Agaricomycotina</taxon>
        <taxon>Agaricomycetes</taxon>
        <taxon>Agaricomycetidae</taxon>
        <taxon>Agaricales</taxon>
        <taxon>Marasmiineae</taxon>
        <taxon>Mycenaceae</taxon>
        <taxon>Mycena</taxon>
    </lineage>
</organism>
<keyword evidence="5" id="KW-1185">Reference proteome</keyword>
<keyword evidence="1" id="KW-0175">Coiled coil</keyword>
<protein>
    <submittedName>
        <fullName evidence="4">Uncharacterized protein</fullName>
    </submittedName>
</protein>
<dbReference type="PANTHER" id="PTHR36840">
    <property type="entry name" value="BLL5714 PROTEIN"/>
    <property type="match status" value="1"/>
</dbReference>
<feature type="transmembrane region" description="Helical" evidence="3">
    <location>
        <begin position="231"/>
        <end position="250"/>
    </location>
</feature>
<comment type="caution">
    <text evidence="4">The sequence shown here is derived from an EMBL/GenBank/DDBJ whole genome shotgun (WGS) entry which is preliminary data.</text>
</comment>
<keyword evidence="3" id="KW-0472">Membrane</keyword>
<dbReference type="EMBL" id="CAVNYO010000124">
    <property type="protein sequence ID" value="CAK5267495.1"/>
    <property type="molecule type" value="Genomic_DNA"/>
</dbReference>
<feature type="transmembrane region" description="Helical" evidence="3">
    <location>
        <begin position="192"/>
        <end position="211"/>
    </location>
</feature>
<evidence type="ECO:0000256" key="3">
    <source>
        <dbReference type="SAM" id="Phobius"/>
    </source>
</evidence>
<feature type="transmembrane region" description="Helical" evidence="3">
    <location>
        <begin position="576"/>
        <end position="592"/>
    </location>
</feature>
<evidence type="ECO:0000256" key="1">
    <source>
        <dbReference type="SAM" id="Coils"/>
    </source>
</evidence>
<evidence type="ECO:0000313" key="5">
    <source>
        <dbReference type="Proteomes" id="UP001295794"/>
    </source>
</evidence>
<name>A0AAD2H2J3_9AGAR</name>
<dbReference type="InterPro" id="IPR010640">
    <property type="entry name" value="Low_temperature_requirement_A"/>
</dbReference>
<dbReference type="PANTHER" id="PTHR36840:SF1">
    <property type="entry name" value="BLL5714 PROTEIN"/>
    <property type="match status" value="1"/>
</dbReference>
<feature type="transmembrane region" description="Helical" evidence="3">
    <location>
        <begin position="286"/>
        <end position="306"/>
    </location>
</feature>
<reference evidence="4" key="1">
    <citation type="submission" date="2023-11" db="EMBL/GenBank/DDBJ databases">
        <authorList>
            <person name="De Vega J J."/>
            <person name="De Vega J J."/>
        </authorList>
    </citation>
    <scope>NUCLEOTIDE SEQUENCE</scope>
</reference>
<feature type="coiled-coil region" evidence="1">
    <location>
        <begin position="9"/>
        <end position="50"/>
    </location>
</feature>
<feature type="transmembrane region" description="Helical" evidence="3">
    <location>
        <begin position="399"/>
        <end position="422"/>
    </location>
</feature>
<proteinExistence type="predicted"/>
<gene>
    <name evidence="4" type="ORF">MYCIT1_LOCUS10051</name>
</gene>
<feature type="transmembrane region" description="Helical" evidence="3">
    <location>
        <begin position="553"/>
        <end position="570"/>
    </location>
</feature>
<feature type="transmembrane region" description="Helical" evidence="3">
    <location>
        <begin position="507"/>
        <end position="526"/>
    </location>
</feature>
<keyword evidence="3" id="KW-0812">Transmembrane</keyword>
<accession>A0AAD2H2J3</accession>
<feature type="transmembrane region" description="Helical" evidence="3">
    <location>
        <begin position="262"/>
        <end position="280"/>
    </location>
</feature>
<feature type="region of interest" description="Disordered" evidence="2">
    <location>
        <begin position="322"/>
        <end position="344"/>
    </location>
</feature>
<feature type="transmembrane region" description="Helical" evidence="3">
    <location>
        <begin position="466"/>
        <end position="487"/>
    </location>
</feature>
<sequence length="621" mass="69358">MEVDETGQLEALRLRVSTLERDLQTANAAKEEVELELDSFRDEVKHIEHAGHAARNLASYGHSDEIIFVRPDDPDQGTIQRLSKGTGTSASVCRLMVRYNIDQFLQRPVLHQWLQNGKLYRQTGEQQSSRFELFFDLLFVGMVHQISEAAAVQPTGLGLLKYILTFAPAYSIWSDMRDIANRFSNDDVVQRAYILWTMLLLVGYSNNASAIEISSAGQSEESRLAMRWTMGFYIIAKASKVLLTLSYSLFLPMSRIPLQFSVVDPLLQVIIILIAISANVSNRGVIAIVAVSIVADHLIRVLAVLLDKTMVVLGKRHDRKRRLQRQRSAQRLYPGSPQEELEKDWTGELDADVSRTRNSSMTAVNEEAPLEDIPACHWVAAKEDVRFPAINIEHLVERLGAFVTIVLGEIVVSVFFASSAAAGINAESGRAFLGLMIAFNLNWMYFTSHASKHFVHAIRRHWLAGYTFSMLHFPMCMSLLLASSAINRMVVTESFTTSEEGGPGLKWFFGAGLGVAVFTMATIGVLHKNLDDQEGLHPHHVRKVLRTTISRRVVLGMRFAASIVMMLVPISSSLNSMQFLAIYVGITGFLIVEETIARIEKRDQALDEEIPARINDPGTSV</sequence>
<dbReference type="Proteomes" id="UP001295794">
    <property type="component" value="Unassembled WGS sequence"/>
</dbReference>
<dbReference type="Pfam" id="PF06772">
    <property type="entry name" value="LtrA"/>
    <property type="match status" value="1"/>
</dbReference>
<evidence type="ECO:0000256" key="2">
    <source>
        <dbReference type="SAM" id="MobiDB-lite"/>
    </source>
</evidence>
<evidence type="ECO:0000313" key="4">
    <source>
        <dbReference type="EMBL" id="CAK5267495.1"/>
    </source>
</evidence>
<feature type="transmembrane region" description="Helical" evidence="3">
    <location>
        <begin position="428"/>
        <end position="446"/>
    </location>
</feature>
<dbReference type="AlphaFoldDB" id="A0AAD2H2J3"/>